<dbReference type="GO" id="GO:0042709">
    <property type="term" value="C:succinate-CoA ligase complex"/>
    <property type="evidence" value="ECO:0007669"/>
    <property type="project" value="TreeGrafter"/>
</dbReference>
<feature type="binding site" evidence="7">
    <location>
        <position position="109"/>
    </location>
    <ligand>
        <name>ATP</name>
        <dbReference type="ChEBI" id="CHEBI:30616"/>
    </ligand>
</feature>
<feature type="binding site" evidence="7">
    <location>
        <position position="104"/>
    </location>
    <ligand>
        <name>ATP</name>
        <dbReference type="ChEBI" id="CHEBI:30616"/>
    </ligand>
</feature>
<dbReference type="InterPro" id="IPR016102">
    <property type="entry name" value="Succinyl-CoA_synth-like"/>
</dbReference>
<dbReference type="NCBIfam" id="TIGR01016">
    <property type="entry name" value="sucCoAbeta"/>
    <property type="match status" value="1"/>
</dbReference>
<reference evidence="10" key="1">
    <citation type="submission" date="2023-02" db="EMBL/GenBank/DDBJ databases">
        <title>Host association and intracellularity evolved multiple times independently in the Rickettsiales.</title>
        <authorList>
            <person name="Castelli M."/>
            <person name="Nardi T."/>
            <person name="Gammuto L."/>
            <person name="Bellinzona G."/>
            <person name="Sabaneyeva E."/>
            <person name="Potekhin A."/>
            <person name="Serra V."/>
            <person name="Petroni G."/>
            <person name="Sassera D."/>
        </authorList>
    </citation>
    <scope>NUCLEOTIDE SEQUENCE</scope>
    <source>
        <strain evidence="10">USBL-36I1</strain>
    </source>
</reference>
<dbReference type="RefSeq" id="WP_322498362.1">
    <property type="nucleotide sequence ID" value="NZ_JARGYU010000001.1"/>
</dbReference>
<protein>
    <recommendedName>
        <fullName evidence="7">Succinate--CoA ligase [ADP-forming] subunit beta</fullName>
        <ecNumber evidence="7">6.2.1.5</ecNumber>
    </recommendedName>
    <alternativeName>
        <fullName evidence="7">Succinyl-CoA synthetase subunit beta</fullName>
        <shortName evidence="7">SCS-beta</shortName>
    </alternativeName>
</protein>
<evidence type="ECO:0000313" key="10">
    <source>
        <dbReference type="EMBL" id="MDZ5760927.1"/>
    </source>
</evidence>
<comment type="function">
    <text evidence="7">Succinyl-CoA synthetase functions in the citric acid cycle (TCA), coupling the hydrolysis of succinyl-CoA to the synthesis of either ATP or GTP and thus represents the only step of substrate-level phosphorylation in the TCA. The beta subunit provides nucleotide specificity of the enzyme and binds the substrate succinate, while the binding sites for coenzyme A and phosphate are found in the alpha subunit.</text>
</comment>
<dbReference type="Pfam" id="PF00549">
    <property type="entry name" value="Ligase_CoA"/>
    <property type="match status" value="1"/>
</dbReference>
<accession>A0AAE4VKX7</accession>
<comment type="similarity">
    <text evidence="7">Belongs to the succinate/malate CoA ligase beta subunit family.</text>
</comment>
<evidence type="ECO:0000313" key="11">
    <source>
        <dbReference type="Proteomes" id="UP001289135"/>
    </source>
</evidence>
<evidence type="ECO:0000256" key="5">
    <source>
        <dbReference type="ARBA" id="ARBA00022840"/>
    </source>
</evidence>
<dbReference type="Proteomes" id="UP001289135">
    <property type="component" value="Unassembled WGS sequence"/>
</dbReference>
<sequence>MNIHEYQAKNLIKSYGINIPNGKLATSVYEALIVGKQLLNSAESVVIKAQVHAGGRSKAGGIKTASSVSEVAEIAASMLNKRLITSQTNNFGKIVKKIYIEEKVNFTDEIYISFIINHKDYCISLAVSEEGGINIDNIISDEKIHIINLDPLIGFKNFHFRRLFKKKSNYYNLENLIRNFYQIFVEKNLMQLEINPLVVTNDNQYLPLDAKVIIDDNAIYKHHISYLNDEDNIFESKAKIHNLCYIRMNGNIGCIVNGAGLAMATMDIIHLYGGKAANFLDVGGGAAIDKIIEGFNILISDKQIQVIFVNIFGGIMRCDLFAEGIILAIKKHYLNLLNIPIIVRFNGFNAEIGKKILNDFNEESPSSIIHIIDDFDEATIFAINKCI</sequence>
<keyword evidence="1 7" id="KW-0816">Tricarboxylic acid cycle</keyword>
<dbReference type="EMBL" id="JARGYU010000001">
    <property type="protein sequence ID" value="MDZ5760927.1"/>
    <property type="molecule type" value="Genomic_DNA"/>
</dbReference>
<feature type="domain" description="ATP-grasp fold succinyl-CoA synthetase-type" evidence="9">
    <location>
        <begin position="2"/>
        <end position="199"/>
    </location>
</feature>
<dbReference type="Gene3D" id="3.30.470.20">
    <property type="entry name" value="ATP-grasp fold, B domain"/>
    <property type="match status" value="1"/>
</dbReference>
<feature type="domain" description="ATP-citrate synthase/succinyl-CoA ligase C-terminal" evidence="8">
    <location>
        <begin position="255"/>
        <end position="354"/>
    </location>
</feature>
<dbReference type="Gene3D" id="3.40.50.261">
    <property type="entry name" value="Succinyl-CoA synthetase domains"/>
    <property type="match status" value="1"/>
</dbReference>
<keyword evidence="4 7" id="KW-0547">Nucleotide-binding</keyword>
<evidence type="ECO:0000259" key="8">
    <source>
        <dbReference type="Pfam" id="PF00549"/>
    </source>
</evidence>
<comment type="subunit">
    <text evidence="7">Heterotetramer of two alpha and two beta subunits.</text>
</comment>
<dbReference type="GO" id="GO:0006104">
    <property type="term" value="P:succinyl-CoA metabolic process"/>
    <property type="evidence" value="ECO:0007669"/>
    <property type="project" value="TreeGrafter"/>
</dbReference>
<feature type="binding site" evidence="7">
    <location>
        <position position="257"/>
    </location>
    <ligand>
        <name>substrate</name>
        <note>ligand shared with subunit alpha</note>
    </ligand>
</feature>
<comment type="catalytic activity">
    <reaction evidence="7">
        <text>succinate + ATP + CoA = succinyl-CoA + ADP + phosphate</text>
        <dbReference type="Rhea" id="RHEA:17661"/>
        <dbReference type="ChEBI" id="CHEBI:30031"/>
        <dbReference type="ChEBI" id="CHEBI:30616"/>
        <dbReference type="ChEBI" id="CHEBI:43474"/>
        <dbReference type="ChEBI" id="CHEBI:57287"/>
        <dbReference type="ChEBI" id="CHEBI:57292"/>
        <dbReference type="ChEBI" id="CHEBI:456216"/>
        <dbReference type="EC" id="6.2.1.5"/>
    </reaction>
</comment>
<dbReference type="NCBIfam" id="NF001913">
    <property type="entry name" value="PRK00696.1"/>
    <property type="match status" value="1"/>
</dbReference>
<dbReference type="PANTHER" id="PTHR11815:SF10">
    <property type="entry name" value="SUCCINATE--COA LIGASE [GDP-FORMING] SUBUNIT BETA, MITOCHONDRIAL"/>
    <property type="match status" value="1"/>
</dbReference>
<feature type="binding site" evidence="7">
    <location>
        <position position="195"/>
    </location>
    <ligand>
        <name>Mg(2+)</name>
        <dbReference type="ChEBI" id="CHEBI:18420"/>
    </ligand>
</feature>
<dbReference type="GO" id="GO:0004775">
    <property type="term" value="F:succinate-CoA ligase (ADP-forming) activity"/>
    <property type="evidence" value="ECO:0007669"/>
    <property type="project" value="UniProtKB-UniRule"/>
</dbReference>
<dbReference type="Pfam" id="PF08442">
    <property type="entry name" value="ATP-grasp_2"/>
    <property type="match status" value="1"/>
</dbReference>
<dbReference type="GO" id="GO:0000287">
    <property type="term" value="F:magnesium ion binding"/>
    <property type="evidence" value="ECO:0007669"/>
    <property type="project" value="UniProtKB-UniRule"/>
</dbReference>
<dbReference type="AlphaFoldDB" id="A0AAE4VKX7"/>
<organism evidence="10 11">
    <name type="scientific">Lyticum sinuosum</name>
    <dbReference type="NCBI Taxonomy" id="1332059"/>
    <lineage>
        <taxon>Bacteria</taxon>
        <taxon>Pseudomonadati</taxon>
        <taxon>Pseudomonadota</taxon>
        <taxon>Alphaproteobacteria</taxon>
        <taxon>Rickettsiales</taxon>
        <taxon>Lyticum</taxon>
    </lineage>
</organism>
<comment type="catalytic activity">
    <reaction evidence="7">
        <text>GTP + succinate + CoA = succinyl-CoA + GDP + phosphate</text>
        <dbReference type="Rhea" id="RHEA:22120"/>
        <dbReference type="ChEBI" id="CHEBI:30031"/>
        <dbReference type="ChEBI" id="CHEBI:37565"/>
        <dbReference type="ChEBI" id="CHEBI:43474"/>
        <dbReference type="ChEBI" id="CHEBI:57287"/>
        <dbReference type="ChEBI" id="CHEBI:57292"/>
        <dbReference type="ChEBI" id="CHEBI:58189"/>
    </reaction>
</comment>
<dbReference type="GO" id="GO:0005829">
    <property type="term" value="C:cytosol"/>
    <property type="evidence" value="ECO:0007669"/>
    <property type="project" value="TreeGrafter"/>
</dbReference>
<comment type="cofactor">
    <cofactor evidence="7">
        <name>Mg(2+)</name>
        <dbReference type="ChEBI" id="CHEBI:18420"/>
    </cofactor>
    <text evidence="7">Binds 1 Mg(2+) ion per subunit.</text>
</comment>
<dbReference type="InterPro" id="IPR005811">
    <property type="entry name" value="SUCC_ACL_C"/>
</dbReference>
<dbReference type="InterPro" id="IPR005809">
    <property type="entry name" value="Succ_CoA_ligase-like_bsu"/>
</dbReference>
<evidence type="ECO:0000259" key="9">
    <source>
        <dbReference type="Pfam" id="PF08442"/>
    </source>
</evidence>
<proteinExistence type="inferred from homology"/>
<dbReference type="PROSITE" id="PS01217">
    <property type="entry name" value="SUCCINYL_COA_LIG_3"/>
    <property type="match status" value="1"/>
</dbReference>
<gene>
    <name evidence="7" type="primary">sucC</name>
    <name evidence="10" type="ORF">Lyticum_00083</name>
</gene>
<dbReference type="PIRSF" id="PIRSF001554">
    <property type="entry name" value="SucCS_beta"/>
    <property type="match status" value="1"/>
</dbReference>
<evidence type="ECO:0000256" key="1">
    <source>
        <dbReference type="ARBA" id="ARBA00022532"/>
    </source>
</evidence>
<keyword evidence="2 7" id="KW-0436">Ligase</keyword>
<evidence type="ECO:0000256" key="4">
    <source>
        <dbReference type="ARBA" id="ARBA00022741"/>
    </source>
</evidence>
<dbReference type="PANTHER" id="PTHR11815">
    <property type="entry name" value="SUCCINYL-COA SYNTHETASE BETA CHAIN"/>
    <property type="match status" value="1"/>
</dbReference>
<dbReference type="SUPFAM" id="SSF52210">
    <property type="entry name" value="Succinyl-CoA synthetase domains"/>
    <property type="match status" value="1"/>
</dbReference>
<comment type="caution">
    <text evidence="7">Lacks conserved residue(s) required for the propagation of feature annotation.</text>
</comment>
<feature type="binding site" evidence="7">
    <location>
        <position position="101"/>
    </location>
    <ligand>
        <name>ATP</name>
        <dbReference type="ChEBI" id="CHEBI:30616"/>
    </ligand>
</feature>
<name>A0AAE4VKX7_9RICK</name>
<comment type="caution">
    <text evidence="10">The sequence shown here is derived from an EMBL/GenBank/DDBJ whole genome shotgun (WGS) entry which is preliminary data.</text>
</comment>
<dbReference type="FunFam" id="3.40.50.261:FF:000001">
    <property type="entry name" value="Succinate--CoA ligase [ADP-forming] subunit beta"/>
    <property type="match status" value="1"/>
</dbReference>
<dbReference type="GO" id="GO:0006099">
    <property type="term" value="P:tricarboxylic acid cycle"/>
    <property type="evidence" value="ECO:0007669"/>
    <property type="project" value="UniProtKB-UniRule"/>
</dbReference>
<feature type="binding site" evidence="7">
    <location>
        <position position="209"/>
    </location>
    <ligand>
        <name>Mg(2+)</name>
        <dbReference type="ChEBI" id="CHEBI:18420"/>
    </ligand>
</feature>
<dbReference type="InterPro" id="IPR013815">
    <property type="entry name" value="ATP_grasp_subdomain_1"/>
</dbReference>
<feature type="binding site" evidence="7">
    <location>
        <position position="48"/>
    </location>
    <ligand>
        <name>ATP</name>
        <dbReference type="ChEBI" id="CHEBI:30616"/>
    </ligand>
</feature>
<dbReference type="EC" id="6.2.1.5" evidence="7"/>
<keyword evidence="11" id="KW-1185">Reference proteome</keyword>
<keyword evidence="5 7" id="KW-0067">ATP-binding</keyword>
<evidence type="ECO:0000256" key="2">
    <source>
        <dbReference type="ARBA" id="ARBA00022598"/>
    </source>
</evidence>
<evidence type="ECO:0000256" key="6">
    <source>
        <dbReference type="ARBA" id="ARBA00022842"/>
    </source>
</evidence>
<dbReference type="InterPro" id="IPR013650">
    <property type="entry name" value="ATP-grasp_succ-CoA_synth-type"/>
</dbReference>
<dbReference type="GO" id="GO:0005524">
    <property type="term" value="F:ATP binding"/>
    <property type="evidence" value="ECO:0007669"/>
    <property type="project" value="UniProtKB-UniRule"/>
</dbReference>
<dbReference type="HAMAP" id="MF_00558">
    <property type="entry name" value="Succ_CoA_beta"/>
    <property type="match status" value="1"/>
</dbReference>
<feature type="binding site" evidence="7">
    <location>
        <begin position="314"/>
        <end position="316"/>
    </location>
    <ligand>
        <name>substrate</name>
        <note>ligand shared with subunit alpha</note>
    </ligand>
</feature>
<dbReference type="Gene3D" id="3.30.1490.20">
    <property type="entry name" value="ATP-grasp fold, A domain"/>
    <property type="match status" value="1"/>
</dbReference>
<keyword evidence="6 7" id="KW-0460">Magnesium</keyword>
<dbReference type="SUPFAM" id="SSF56059">
    <property type="entry name" value="Glutathione synthetase ATP-binding domain-like"/>
    <property type="match status" value="1"/>
</dbReference>
<keyword evidence="3 7" id="KW-0479">Metal-binding</keyword>
<dbReference type="InterPro" id="IPR017866">
    <property type="entry name" value="Succ-CoA_synthase_bsu_CS"/>
</dbReference>
<evidence type="ECO:0000256" key="7">
    <source>
        <dbReference type="HAMAP-Rule" id="MF_00558"/>
    </source>
</evidence>
<comment type="pathway">
    <text evidence="7">Carbohydrate metabolism; tricarboxylic acid cycle; succinate from succinyl-CoA (ligase route): step 1/1.</text>
</comment>
<evidence type="ECO:0000256" key="3">
    <source>
        <dbReference type="ARBA" id="ARBA00022723"/>
    </source>
</evidence>